<organism evidence="1 2">
    <name type="scientific">Actinacidiphila oryziradicis</name>
    <dbReference type="NCBI Taxonomy" id="2571141"/>
    <lineage>
        <taxon>Bacteria</taxon>
        <taxon>Bacillati</taxon>
        <taxon>Actinomycetota</taxon>
        <taxon>Actinomycetes</taxon>
        <taxon>Kitasatosporales</taxon>
        <taxon>Streptomycetaceae</taxon>
        <taxon>Actinacidiphila</taxon>
    </lineage>
</organism>
<evidence type="ECO:0000313" key="1">
    <source>
        <dbReference type="EMBL" id="TJZ99345.1"/>
    </source>
</evidence>
<name>A0A4U0RTB0_9ACTN</name>
<keyword evidence="2" id="KW-1185">Reference proteome</keyword>
<dbReference type="EMBL" id="SUMC01000110">
    <property type="protein sequence ID" value="TJZ99345.1"/>
    <property type="molecule type" value="Genomic_DNA"/>
</dbReference>
<comment type="caution">
    <text evidence="1">The sequence shown here is derived from an EMBL/GenBank/DDBJ whole genome shotgun (WGS) entry which is preliminary data.</text>
</comment>
<dbReference type="AlphaFoldDB" id="A0A4U0RTB0"/>
<protein>
    <submittedName>
        <fullName evidence="1">Uncharacterized protein</fullName>
    </submittedName>
</protein>
<gene>
    <name evidence="1" type="ORF">FCI23_46175</name>
</gene>
<sequence>MTAIDKLLTDAAPPVREHRFDVAAGLRRLAEDAGYTLPSLEVQRASQAGQRLNVVARWWLTRPDAAAHIDRLVGELDEATPAPHDTTVPLDVHGTQVFACLLHLTGHPESAQFWWELAAGAELRGAAYCLHLHHVSWGEEREAAHWLLQAKRERDQEAGGDGVHEGTEGLDDLFFEKFEQFVRHQDATAAAPTADLDAEVDRLAEGEDGGLVGHPDQQLADRLHAFAGRH</sequence>
<dbReference type="RefSeq" id="WP_136730020.1">
    <property type="nucleotide sequence ID" value="NZ_SUMC01000110.1"/>
</dbReference>
<dbReference type="OrthoDB" id="4321441at2"/>
<dbReference type="Proteomes" id="UP000305778">
    <property type="component" value="Unassembled WGS sequence"/>
</dbReference>
<proteinExistence type="predicted"/>
<accession>A0A4U0RTB0</accession>
<evidence type="ECO:0000313" key="2">
    <source>
        <dbReference type="Proteomes" id="UP000305778"/>
    </source>
</evidence>
<reference evidence="1 2" key="1">
    <citation type="submission" date="2019-04" db="EMBL/GenBank/DDBJ databases">
        <title>Streptomyces oryziradicis sp. nov., a novel actinomycete isolated from rhizosphere soil of rice (Oryza sativa L.).</title>
        <authorList>
            <person name="Li C."/>
        </authorList>
    </citation>
    <scope>NUCLEOTIDE SEQUENCE [LARGE SCALE GENOMIC DNA]</scope>
    <source>
        <strain evidence="1 2">NEAU-C40</strain>
    </source>
</reference>